<reference evidence="1" key="1">
    <citation type="submission" date="2023-03" db="EMBL/GenBank/DDBJ databases">
        <title>Chromosome-level genomes of two armyworms, Mythimna separata and Mythimna loreyi, provide insights into the biosynthesis and reception of sex pheromones.</title>
        <authorList>
            <person name="Zhao H."/>
        </authorList>
    </citation>
    <scope>NUCLEOTIDE SEQUENCE</scope>
    <source>
        <strain evidence="1">BeijingLab</strain>
    </source>
</reference>
<name>A0ACC2RC09_9NEOP</name>
<gene>
    <name evidence="1" type="ORF">PYW08_000279</name>
</gene>
<keyword evidence="2" id="KW-1185">Reference proteome</keyword>
<protein>
    <submittedName>
        <fullName evidence="1">Uncharacterized protein</fullName>
    </submittedName>
</protein>
<evidence type="ECO:0000313" key="1">
    <source>
        <dbReference type="EMBL" id="KAJ8737684.1"/>
    </source>
</evidence>
<sequence length="241" mass="26175">MAPKPKAPAKPAGKAAEKPKTPPPAAAPPKPKKPFEEISAIFNGNEVKIRVPKSTSKPPRLTPSQLKLQQSCTCDDDASICSETCGMVCGEDACPSNRLDFQIPDDICESLTHRTALNSELVYSSTPHHNTLCNTCNVTPKDAPKGVKAQKVLHPDKDVFILKIGKQTDEPNRTGNIEVELVTPRAPAKAQPPTHACIQIQCEERDIPCPCAGPGPCRACCQRIVPKKRKCRRPPRCCFPC</sequence>
<comment type="caution">
    <text evidence="1">The sequence shown here is derived from an EMBL/GenBank/DDBJ whole genome shotgun (WGS) entry which is preliminary data.</text>
</comment>
<accession>A0ACC2RC09</accession>
<organism evidence="1 2">
    <name type="scientific">Mythimna loreyi</name>
    <dbReference type="NCBI Taxonomy" id="667449"/>
    <lineage>
        <taxon>Eukaryota</taxon>
        <taxon>Metazoa</taxon>
        <taxon>Ecdysozoa</taxon>
        <taxon>Arthropoda</taxon>
        <taxon>Hexapoda</taxon>
        <taxon>Insecta</taxon>
        <taxon>Pterygota</taxon>
        <taxon>Neoptera</taxon>
        <taxon>Endopterygota</taxon>
        <taxon>Lepidoptera</taxon>
        <taxon>Glossata</taxon>
        <taxon>Ditrysia</taxon>
        <taxon>Noctuoidea</taxon>
        <taxon>Noctuidae</taxon>
        <taxon>Noctuinae</taxon>
        <taxon>Hadenini</taxon>
        <taxon>Mythimna</taxon>
    </lineage>
</organism>
<proteinExistence type="predicted"/>
<dbReference type="EMBL" id="CM056777">
    <property type="protein sequence ID" value="KAJ8737684.1"/>
    <property type="molecule type" value="Genomic_DNA"/>
</dbReference>
<evidence type="ECO:0000313" key="2">
    <source>
        <dbReference type="Proteomes" id="UP001231649"/>
    </source>
</evidence>
<dbReference type="Proteomes" id="UP001231649">
    <property type="component" value="Chromosome 1"/>
</dbReference>